<comment type="pathway">
    <text evidence="8">Carbohydrate metabolism; glyoxylate cycle; (S)-malate from isocitrate: step 2/2.</text>
</comment>
<evidence type="ECO:0000256" key="2">
    <source>
        <dbReference type="ARBA" id="ARBA00012636"/>
    </source>
</evidence>
<evidence type="ECO:0000256" key="3">
    <source>
        <dbReference type="ARBA" id="ARBA00022435"/>
    </source>
</evidence>
<dbReference type="GO" id="GO:0004474">
    <property type="term" value="F:malate synthase activity"/>
    <property type="evidence" value="ECO:0007669"/>
    <property type="project" value="UniProtKB-EC"/>
</dbReference>
<comment type="similarity">
    <text evidence="1 8">Belongs to the malate synthase family.</text>
</comment>
<evidence type="ECO:0000313" key="12">
    <source>
        <dbReference type="EMBL" id="KAL3768285.1"/>
    </source>
</evidence>
<dbReference type="Gene3D" id="3.20.20.360">
    <property type="entry name" value="Malate synthase, domain 3"/>
    <property type="match status" value="1"/>
</dbReference>
<dbReference type="GO" id="GO:0006097">
    <property type="term" value="P:glyoxylate cycle"/>
    <property type="evidence" value="ECO:0007669"/>
    <property type="project" value="UniProtKB-KW"/>
</dbReference>
<keyword evidence="3 8" id="KW-0329">Glyoxylate bypass</keyword>
<dbReference type="InterPro" id="IPR048356">
    <property type="entry name" value="MS_N"/>
</dbReference>
<feature type="active site" description="Proton donor" evidence="7">
    <location>
        <position position="465"/>
    </location>
</feature>
<dbReference type="FunFam" id="1.20.1220.12:FF:000001">
    <property type="entry name" value="Malate synthase"/>
    <property type="match status" value="1"/>
</dbReference>
<reference evidence="12 13" key="1">
    <citation type="submission" date="2024-10" db="EMBL/GenBank/DDBJ databases">
        <title>Updated reference genomes for cyclostephanoid diatoms.</title>
        <authorList>
            <person name="Roberts W.R."/>
            <person name="Alverson A.J."/>
        </authorList>
    </citation>
    <scope>NUCLEOTIDE SEQUENCE [LARGE SCALE GENOMIC DNA]</scope>
    <source>
        <strain evidence="12 13">AJA010-31</strain>
    </source>
</reference>
<evidence type="ECO:0000259" key="9">
    <source>
        <dbReference type="Pfam" id="PF01274"/>
    </source>
</evidence>
<feature type="domain" description="Malate synthase N-terminal" evidence="10">
    <location>
        <begin position="11"/>
        <end position="64"/>
    </location>
</feature>
<evidence type="ECO:0000259" key="11">
    <source>
        <dbReference type="Pfam" id="PF20659"/>
    </source>
</evidence>
<dbReference type="InterPro" id="IPR019830">
    <property type="entry name" value="Malate_synthase_CS"/>
</dbReference>
<dbReference type="Proteomes" id="UP001530400">
    <property type="component" value="Unassembled WGS sequence"/>
</dbReference>
<dbReference type="AlphaFoldDB" id="A0ABD3N6F0"/>
<dbReference type="EMBL" id="JALLPJ020001350">
    <property type="protein sequence ID" value="KAL3768285.1"/>
    <property type="molecule type" value="Genomic_DNA"/>
</dbReference>
<evidence type="ECO:0000313" key="13">
    <source>
        <dbReference type="Proteomes" id="UP001530400"/>
    </source>
</evidence>
<dbReference type="Pfam" id="PF20659">
    <property type="entry name" value="MS_C"/>
    <property type="match status" value="1"/>
</dbReference>
<dbReference type="InterPro" id="IPR001465">
    <property type="entry name" value="Malate_synthase_TIM"/>
</dbReference>
<organism evidence="12 13">
    <name type="scientific">Cyclotella atomus</name>
    <dbReference type="NCBI Taxonomy" id="382360"/>
    <lineage>
        <taxon>Eukaryota</taxon>
        <taxon>Sar</taxon>
        <taxon>Stramenopiles</taxon>
        <taxon>Ochrophyta</taxon>
        <taxon>Bacillariophyta</taxon>
        <taxon>Coscinodiscophyceae</taxon>
        <taxon>Thalassiosirophycidae</taxon>
        <taxon>Stephanodiscales</taxon>
        <taxon>Stephanodiscaceae</taxon>
        <taxon>Cyclotella</taxon>
    </lineage>
</organism>
<dbReference type="PIRSF" id="PIRSF001363">
    <property type="entry name" value="Malate_synth"/>
    <property type="match status" value="1"/>
</dbReference>
<protein>
    <recommendedName>
        <fullName evidence="2 8">Malate synthase</fullName>
        <ecNumber evidence="2 8">2.3.3.9</ecNumber>
    </recommendedName>
</protein>
<dbReference type="InterPro" id="IPR044856">
    <property type="entry name" value="Malate_synth_C_sf"/>
</dbReference>
<dbReference type="CDD" id="cd00727">
    <property type="entry name" value="malate_synt_A"/>
    <property type="match status" value="1"/>
</dbReference>
<dbReference type="GO" id="GO:0006099">
    <property type="term" value="P:tricarboxylic acid cycle"/>
    <property type="evidence" value="ECO:0007669"/>
    <property type="project" value="UniProtKB-KW"/>
</dbReference>
<dbReference type="PANTHER" id="PTHR42902:SF1">
    <property type="entry name" value="MALATE SYNTHASE 1-RELATED"/>
    <property type="match status" value="1"/>
</dbReference>
<dbReference type="SUPFAM" id="SSF51645">
    <property type="entry name" value="Malate synthase G"/>
    <property type="match status" value="1"/>
</dbReference>
<evidence type="ECO:0000256" key="5">
    <source>
        <dbReference type="ARBA" id="ARBA00022679"/>
    </source>
</evidence>
<accession>A0ABD3N6F0</accession>
<dbReference type="Pfam" id="PF20656">
    <property type="entry name" value="MS_N"/>
    <property type="match status" value="1"/>
</dbReference>
<dbReference type="InterPro" id="IPR046363">
    <property type="entry name" value="MS_N_TIM-barrel_dom"/>
</dbReference>
<evidence type="ECO:0000256" key="8">
    <source>
        <dbReference type="RuleBase" id="RU000555"/>
    </source>
</evidence>
<dbReference type="Pfam" id="PF01274">
    <property type="entry name" value="MS_TIM-barrel"/>
    <property type="match status" value="1"/>
</dbReference>
<dbReference type="Gene3D" id="1.20.1220.12">
    <property type="entry name" value="Malate synthase, domain III"/>
    <property type="match status" value="1"/>
</dbReference>
<dbReference type="FunFam" id="3.20.20.360:FF:000001">
    <property type="entry name" value="Malate synthase"/>
    <property type="match status" value="1"/>
</dbReference>
<evidence type="ECO:0000259" key="10">
    <source>
        <dbReference type="Pfam" id="PF20656"/>
    </source>
</evidence>
<dbReference type="PANTHER" id="PTHR42902">
    <property type="entry name" value="MALATE SYNTHASE"/>
    <property type="match status" value="1"/>
</dbReference>
<sequence>MEARTAPVNIEIHAPICAAASEILTPDSLRFLGYLCHKFEDRRQALLAARASQALVFDSGGVPHYEGAAKAGGMGMREPHSKATEDPHWRCAAVPEDVMDRRVEITGPVDRKMIINGLNSGANVYMADFEDSTSPTWSNLTEGQRNLRDATRGKITYTNPETGRVYALKQKTAVLFVRPRGWHLDEAHVTVNGRVVSGSLFDFALYFYHNVHCLLGKGTRPYFYLPKLEDYLEARLWNDVFKAAQSYFGVPYGTIRATVLLETITAAFQMEEILYELRDHSLGLNCGRWDYLFSYIKKFKCHGDKIAPDRSHLTMTDTPLLKAYVERLIYICHKRGTFAMGGMAAQIPIKGDPAANDAAMARIKNDKIREVMAGHDGTWVAHPALVTLAKSVFDKHMPTPNQIDKNPGMTGKDVTEADLLKLRIVPKGEAITSAGLEKGVSIVLAYTEAWLRGIGCIPLNHHMEDAATAEISRAQIWQWRYHGVKTEDDGVVISRERISKLVQDEVKRRTGGEDRGKWFLAGKLVEDMLTKERLDDFLTTVCYPHILTTQYEGDVIPEDDHVSKL</sequence>
<dbReference type="InterPro" id="IPR006252">
    <property type="entry name" value="Malate_synthA"/>
</dbReference>
<feature type="domain" description="Malate synthase TIM barrel" evidence="9">
    <location>
        <begin position="174"/>
        <end position="421"/>
    </location>
</feature>
<evidence type="ECO:0000256" key="6">
    <source>
        <dbReference type="ARBA" id="ARBA00047918"/>
    </source>
</evidence>
<keyword evidence="5 8" id="KW-0808">Transferase</keyword>
<feature type="active site" description="Proton acceptor" evidence="7">
    <location>
        <position position="178"/>
    </location>
</feature>
<dbReference type="InterPro" id="IPR011076">
    <property type="entry name" value="Malate_synth_sf"/>
</dbReference>
<keyword evidence="4 8" id="KW-0816">Tricarboxylic acid cycle</keyword>
<dbReference type="InterPro" id="IPR048355">
    <property type="entry name" value="MS_C"/>
</dbReference>
<evidence type="ECO:0000256" key="4">
    <source>
        <dbReference type="ARBA" id="ARBA00022532"/>
    </source>
</evidence>
<comment type="caution">
    <text evidence="12">The sequence shown here is derived from an EMBL/GenBank/DDBJ whole genome shotgun (WGS) entry which is preliminary data.</text>
</comment>
<name>A0ABD3N6F0_9STRA</name>
<proteinExistence type="inferred from homology"/>
<evidence type="ECO:0000256" key="7">
    <source>
        <dbReference type="PIRSR" id="PIRSR001363-1"/>
    </source>
</evidence>
<evidence type="ECO:0000256" key="1">
    <source>
        <dbReference type="ARBA" id="ARBA00006394"/>
    </source>
</evidence>
<feature type="domain" description="Malate synthase C-terminal" evidence="11">
    <location>
        <begin position="431"/>
        <end position="546"/>
    </location>
</feature>
<dbReference type="PROSITE" id="PS00510">
    <property type="entry name" value="MALATE_SYNTHASE"/>
    <property type="match status" value="1"/>
</dbReference>
<keyword evidence="13" id="KW-1185">Reference proteome</keyword>
<dbReference type="NCBIfam" id="TIGR01344">
    <property type="entry name" value="malate_syn_A"/>
    <property type="match status" value="1"/>
</dbReference>
<gene>
    <name evidence="12" type="ORF">ACHAWO_012395</name>
</gene>
<dbReference type="EC" id="2.3.3.9" evidence="2 8"/>
<comment type="catalytic activity">
    <reaction evidence="6 8">
        <text>glyoxylate + acetyl-CoA + H2O = (S)-malate + CoA + H(+)</text>
        <dbReference type="Rhea" id="RHEA:18181"/>
        <dbReference type="ChEBI" id="CHEBI:15377"/>
        <dbReference type="ChEBI" id="CHEBI:15378"/>
        <dbReference type="ChEBI" id="CHEBI:15589"/>
        <dbReference type="ChEBI" id="CHEBI:36655"/>
        <dbReference type="ChEBI" id="CHEBI:57287"/>
        <dbReference type="ChEBI" id="CHEBI:57288"/>
        <dbReference type="EC" id="2.3.3.9"/>
    </reaction>
</comment>